<accession>A0ABV0NMP1</accession>
<protein>
    <submittedName>
        <fullName evidence="2">Uncharacterized protein</fullName>
    </submittedName>
</protein>
<reference evidence="2 3" key="1">
    <citation type="submission" date="2021-06" db="EMBL/GenBank/DDBJ databases">
        <authorList>
            <person name="Palmer J.M."/>
        </authorList>
    </citation>
    <scope>NUCLEOTIDE SEQUENCE [LARGE SCALE GENOMIC DNA]</scope>
    <source>
        <strain evidence="2 3">GA_2019</strain>
        <tissue evidence="2">Muscle</tissue>
    </source>
</reference>
<dbReference type="EMBL" id="JAHRIO010042469">
    <property type="protein sequence ID" value="MEQ2172653.1"/>
    <property type="molecule type" value="Genomic_DNA"/>
</dbReference>
<keyword evidence="3" id="KW-1185">Reference proteome</keyword>
<name>A0ABV0NMP1_9TELE</name>
<comment type="caution">
    <text evidence="2">The sequence shown here is derived from an EMBL/GenBank/DDBJ whole genome shotgun (WGS) entry which is preliminary data.</text>
</comment>
<evidence type="ECO:0000313" key="2">
    <source>
        <dbReference type="EMBL" id="MEQ2172653.1"/>
    </source>
</evidence>
<gene>
    <name evidence="2" type="ORF">GOODEAATRI_023307</name>
</gene>
<dbReference type="Proteomes" id="UP001476798">
    <property type="component" value="Unassembled WGS sequence"/>
</dbReference>
<dbReference type="PANTHER" id="PTHR31025">
    <property type="entry name" value="SI:CH211-196P9.1-RELATED"/>
    <property type="match status" value="1"/>
</dbReference>
<organism evidence="2 3">
    <name type="scientific">Goodea atripinnis</name>
    <dbReference type="NCBI Taxonomy" id="208336"/>
    <lineage>
        <taxon>Eukaryota</taxon>
        <taxon>Metazoa</taxon>
        <taxon>Chordata</taxon>
        <taxon>Craniata</taxon>
        <taxon>Vertebrata</taxon>
        <taxon>Euteleostomi</taxon>
        <taxon>Actinopterygii</taxon>
        <taxon>Neopterygii</taxon>
        <taxon>Teleostei</taxon>
        <taxon>Neoteleostei</taxon>
        <taxon>Acanthomorphata</taxon>
        <taxon>Ovalentaria</taxon>
        <taxon>Atherinomorphae</taxon>
        <taxon>Cyprinodontiformes</taxon>
        <taxon>Goodeidae</taxon>
        <taxon>Goodea</taxon>
    </lineage>
</organism>
<proteinExistence type="predicted"/>
<evidence type="ECO:0000256" key="1">
    <source>
        <dbReference type="SAM" id="MobiDB-lite"/>
    </source>
</evidence>
<feature type="region of interest" description="Disordered" evidence="1">
    <location>
        <begin position="213"/>
        <end position="232"/>
    </location>
</feature>
<evidence type="ECO:0000313" key="3">
    <source>
        <dbReference type="Proteomes" id="UP001476798"/>
    </source>
</evidence>
<dbReference type="PANTHER" id="PTHR31025:SF30">
    <property type="entry name" value="SI:DKEY-15H8.17"/>
    <property type="match status" value="1"/>
</dbReference>
<sequence length="482" mass="54567">MMDTQKDIRDAIRAVLPGLSQEGLAALEDVLVNLGTTTTDDLQYITEGDLLPVLKPIQARRLVAAWAQNSGASSSPQSILSSQSAASLSQPSSAAISSPSLSCSPVLPTWVDSFQIPWQKLPEELIQTLERQKRPSARLRRQMVRIIVSEMMQICKNPTKRNTTEIAERMVSRYPKSLKDVIDGDVIGLGYHSLVKQLQARIENVKRQYTPKITKRKAESDNDTDEIPAEQKASVQDTYGCVNWEPKFLPLSETVESQLKRKEDMKKMFKDKNYAAEDVKEVIKSTYYTQRKDINKGTSILKLCQEWPFLFHKTGMAEHFQQLTGINLMEAFFTNLDKKGERILNFLKTVFAQKENQVLESLLKLANEKGRSSGCTEMILLLLAFFGEKEEHMFHYVEKTSLAEEVEMEDVPATPCLIVCGMSEPRSSCFTADCFMLSIDQKIVNDDITAFSCAICLMFGSYYCFNIHYPVGLRSTLEFLQR</sequence>